<reference evidence="2" key="1">
    <citation type="submission" date="2020-09" db="EMBL/GenBank/DDBJ databases">
        <authorList>
            <person name="Kim M.K."/>
        </authorList>
    </citation>
    <scope>NUCLEOTIDE SEQUENCE</scope>
    <source>
        <strain evidence="2">BT704</strain>
    </source>
</reference>
<keyword evidence="1" id="KW-1133">Transmembrane helix</keyword>
<evidence type="ECO:0000313" key="2">
    <source>
        <dbReference type="EMBL" id="MBD2752902.1"/>
    </source>
</evidence>
<evidence type="ECO:0000256" key="1">
    <source>
        <dbReference type="SAM" id="Phobius"/>
    </source>
</evidence>
<keyword evidence="1" id="KW-0472">Membrane</keyword>
<feature type="transmembrane region" description="Helical" evidence="1">
    <location>
        <begin position="29"/>
        <end position="49"/>
    </location>
</feature>
<feature type="transmembrane region" description="Helical" evidence="1">
    <location>
        <begin position="151"/>
        <end position="168"/>
    </location>
</feature>
<dbReference type="AlphaFoldDB" id="A0A927GCM2"/>
<organism evidence="2 3">
    <name type="scientific">Spirosoma validum</name>
    <dbReference type="NCBI Taxonomy" id="2771355"/>
    <lineage>
        <taxon>Bacteria</taxon>
        <taxon>Pseudomonadati</taxon>
        <taxon>Bacteroidota</taxon>
        <taxon>Cytophagia</taxon>
        <taxon>Cytophagales</taxon>
        <taxon>Cytophagaceae</taxon>
        <taxon>Spirosoma</taxon>
    </lineage>
</organism>
<proteinExistence type="predicted"/>
<comment type="caution">
    <text evidence="2">The sequence shown here is derived from an EMBL/GenBank/DDBJ whole genome shotgun (WGS) entry which is preliminary data.</text>
</comment>
<evidence type="ECO:0000313" key="3">
    <source>
        <dbReference type="Proteomes" id="UP000653797"/>
    </source>
</evidence>
<keyword evidence="3" id="KW-1185">Reference proteome</keyword>
<dbReference type="EMBL" id="JACXAA010000002">
    <property type="protein sequence ID" value="MBD2752902.1"/>
    <property type="molecule type" value="Genomic_DNA"/>
</dbReference>
<name>A0A927GCM2_9BACT</name>
<feature type="transmembrane region" description="Helical" evidence="1">
    <location>
        <begin position="78"/>
        <end position="99"/>
    </location>
</feature>
<dbReference type="Proteomes" id="UP000653797">
    <property type="component" value="Unassembled WGS sequence"/>
</dbReference>
<protein>
    <submittedName>
        <fullName evidence="2">Uncharacterized protein</fullName>
    </submittedName>
</protein>
<accession>A0A927GCM2</accession>
<feature type="transmembrane region" description="Helical" evidence="1">
    <location>
        <begin position="111"/>
        <end position="131"/>
    </location>
</feature>
<keyword evidence="1" id="KW-0812">Transmembrane</keyword>
<dbReference type="RefSeq" id="WP_191038515.1">
    <property type="nucleotide sequence ID" value="NZ_JACXAA010000002.1"/>
</dbReference>
<feature type="transmembrane region" description="Helical" evidence="1">
    <location>
        <begin position="180"/>
        <end position="198"/>
    </location>
</feature>
<sequence length="320" mass="37441">MIHLAYEGLQCIRQRPRLPLWKWLWTRRFWVIAIGWIIVFFAGMVWLGYKNNFAEPRLQIALTLLKNNINQPVFWRQMLLLIGHSGLLLLPVIVTLWLVMSRLRDRSGSRLFLLWGIGVVVLTALNFVQSVHYYNQPLFYLVSLTWPPRFVLLWAFSAAFLTLVISLFSDRLQPVSSVKIWFVGAGLFFGQIPVLYLARPDFPSLRNWARTLQGKYADDKDPALLRSDDLNVVKCLADQLPSDANVFSYDFLVPFFHRQYGIWPTGKQYKPADVAVIPINDKQGLRNVLPMRQPYRVIRLKSYDLYIATDYEYLIRQCIR</sequence>
<gene>
    <name evidence="2" type="ORF">IC230_08380</name>
</gene>